<evidence type="ECO:0000313" key="3">
    <source>
        <dbReference type="Proteomes" id="UP000784294"/>
    </source>
</evidence>
<accession>A0A3S5ARZ9</accession>
<gene>
    <name evidence="2" type="ORF">PXEA_LOCUS37257</name>
</gene>
<keyword evidence="3" id="KW-1185">Reference proteome</keyword>
<feature type="region of interest" description="Disordered" evidence="1">
    <location>
        <begin position="65"/>
        <end position="106"/>
    </location>
</feature>
<organism evidence="2 3">
    <name type="scientific">Protopolystoma xenopodis</name>
    <dbReference type="NCBI Taxonomy" id="117903"/>
    <lineage>
        <taxon>Eukaryota</taxon>
        <taxon>Metazoa</taxon>
        <taxon>Spiralia</taxon>
        <taxon>Lophotrochozoa</taxon>
        <taxon>Platyhelminthes</taxon>
        <taxon>Monogenea</taxon>
        <taxon>Polyopisthocotylea</taxon>
        <taxon>Polystomatidea</taxon>
        <taxon>Polystomatidae</taxon>
        <taxon>Protopolystoma</taxon>
    </lineage>
</organism>
<feature type="region of interest" description="Disordered" evidence="1">
    <location>
        <begin position="1"/>
        <end position="42"/>
    </location>
</feature>
<feature type="non-terminal residue" evidence="2">
    <location>
        <position position="1"/>
    </location>
</feature>
<dbReference type="EMBL" id="CAAALY010285544">
    <property type="protein sequence ID" value="VEL43817.1"/>
    <property type="molecule type" value="Genomic_DNA"/>
</dbReference>
<evidence type="ECO:0000313" key="2">
    <source>
        <dbReference type="EMBL" id="VEL43817.1"/>
    </source>
</evidence>
<protein>
    <submittedName>
        <fullName evidence="2">Uncharacterized protein</fullName>
    </submittedName>
</protein>
<comment type="caution">
    <text evidence="2">The sequence shown here is derived from an EMBL/GenBank/DDBJ whole genome shotgun (WGS) entry which is preliminary data.</text>
</comment>
<reference evidence="2" key="1">
    <citation type="submission" date="2018-11" db="EMBL/GenBank/DDBJ databases">
        <authorList>
            <consortium name="Pathogen Informatics"/>
        </authorList>
    </citation>
    <scope>NUCLEOTIDE SEQUENCE</scope>
</reference>
<evidence type="ECO:0000256" key="1">
    <source>
        <dbReference type="SAM" id="MobiDB-lite"/>
    </source>
</evidence>
<sequence>MSVTNKPVQPWGPDSQGAGQTDKRTVTEAWPDECDASSGHSQVGECNQTGLGHFLGSCPGTPNVSVGLGDVQQSQQPHLHMSHPHQFPPHHTPGSVGGPLWSGYAQ</sequence>
<dbReference type="AlphaFoldDB" id="A0A3S5ARZ9"/>
<dbReference type="Proteomes" id="UP000784294">
    <property type="component" value="Unassembled WGS sequence"/>
</dbReference>
<proteinExistence type="predicted"/>
<name>A0A3S5ARZ9_9PLAT</name>